<dbReference type="GO" id="GO:0005739">
    <property type="term" value="C:mitochondrion"/>
    <property type="evidence" value="ECO:0007669"/>
    <property type="project" value="TreeGrafter"/>
</dbReference>
<proteinExistence type="predicted"/>
<dbReference type="GO" id="GO:0007005">
    <property type="term" value="P:mitochondrion organization"/>
    <property type="evidence" value="ECO:0007669"/>
    <property type="project" value="InterPro"/>
</dbReference>
<organism evidence="2 3">
    <name type="scientific">Trichobilharzia regenti</name>
    <name type="common">Nasal bird schistosome</name>
    <dbReference type="NCBI Taxonomy" id="157069"/>
    <lineage>
        <taxon>Eukaryota</taxon>
        <taxon>Metazoa</taxon>
        <taxon>Spiralia</taxon>
        <taxon>Lophotrochozoa</taxon>
        <taxon>Platyhelminthes</taxon>
        <taxon>Trematoda</taxon>
        <taxon>Digenea</taxon>
        <taxon>Strigeidida</taxon>
        <taxon>Schistosomatoidea</taxon>
        <taxon>Schistosomatidae</taxon>
        <taxon>Trichobilharzia</taxon>
    </lineage>
</organism>
<protein>
    <recommendedName>
        <fullName evidence="4">CHCH domain-containing protein</fullName>
    </recommendedName>
</protein>
<evidence type="ECO:0008006" key="4">
    <source>
        <dbReference type="Google" id="ProtNLM"/>
    </source>
</evidence>
<evidence type="ECO:0000313" key="3">
    <source>
        <dbReference type="WBParaSite" id="TREG1_44660.1"/>
    </source>
</evidence>
<feature type="region of interest" description="Disordered" evidence="1">
    <location>
        <begin position="1"/>
        <end position="41"/>
    </location>
</feature>
<dbReference type="PANTHER" id="PTHR13523">
    <property type="entry name" value="COILED-COIL-HELIX-COILED-COIL-HELIX DOMAIN CONTAINING 2/NUR77"/>
    <property type="match status" value="1"/>
</dbReference>
<feature type="compositionally biased region" description="Polar residues" evidence="1">
    <location>
        <begin position="1"/>
        <end position="10"/>
    </location>
</feature>
<dbReference type="Proteomes" id="UP000050795">
    <property type="component" value="Unassembled WGS sequence"/>
</dbReference>
<dbReference type="WBParaSite" id="TREG1_44660.1">
    <property type="protein sequence ID" value="TREG1_44660.1"/>
    <property type="gene ID" value="TREG1_44660"/>
</dbReference>
<dbReference type="PROSITE" id="PS51808">
    <property type="entry name" value="CHCH"/>
    <property type="match status" value="1"/>
</dbReference>
<reference evidence="2" key="1">
    <citation type="submission" date="2022-06" db="EMBL/GenBank/DDBJ databases">
        <authorList>
            <person name="Berger JAMES D."/>
            <person name="Berger JAMES D."/>
        </authorList>
    </citation>
    <scope>NUCLEOTIDE SEQUENCE [LARGE SCALE GENOMIC DNA]</scope>
</reference>
<dbReference type="GO" id="GO:0005634">
    <property type="term" value="C:nucleus"/>
    <property type="evidence" value="ECO:0007669"/>
    <property type="project" value="TreeGrafter"/>
</dbReference>
<name>A0AA85JQ51_TRIRE</name>
<dbReference type="PANTHER" id="PTHR13523:SF2">
    <property type="entry name" value="COILED-COIL-HELIX-COILED-COIL-HELIX DOMAIN CONTAINING 2, ISOFORM A-RELATED"/>
    <property type="match status" value="1"/>
</dbReference>
<dbReference type="InterPro" id="IPR055304">
    <property type="entry name" value="CHCHD2/10-like"/>
</dbReference>
<keyword evidence="2" id="KW-1185">Reference proteome</keyword>
<feature type="region of interest" description="Disordered" evidence="1">
    <location>
        <begin position="62"/>
        <end position="86"/>
    </location>
</feature>
<evidence type="ECO:0000313" key="2">
    <source>
        <dbReference type="Proteomes" id="UP000050795"/>
    </source>
</evidence>
<sequence length="128" mass="13170">MPRRNGSPSRPQVRPHSTLPARPPPSVPAHPPAQTKQPGLMGQMAATAGGVAVGSVIGNAITGAFSGGSGGSTPQVASEQSGSTQLQNPCQYHIDELVRCAQSQSDISACSGLSEALKECSRQYGLYR</sequence>
<reference evidence="3" key="2">
    <citation type="submission" date="2023-11" db="UniProtKB">
        <authorList>
            <consortium name="WormBaseParasite"/>
        </authorList>
    </citation>
    <scope>IDENTIFICATION</scope>
</reference>
<feature type="compositionally biased region" description="Polar residues" evidence="1">
    <location>
        <begin position="73"/>
        <end position="86"/>
    </location>
</feature>
<dbReference type="AlphaFoldDB" id="A0AA85JQ51"/>
<accession>A0AA85JQ51</accession>
<feature type="compositionally biased region" description="Pro residues" evidence="1">
    <location>
        <begin position="21"/>
        <end position="31"/>
    </location>
</feature>
<evidence type="ECO:0000256" key="1">
    <source>
        <dbReference type="SAM" id="MobiDB-lite"/>
    </source>
</evidence>